<sequence>MVKVGCASVEQMKGTSPRCSSGYFELIWQALRQYNVTLVVNFYKDPKRLYSDLFRGHVDVSGDLTAATESISRDFSIPFVLDYLYETFYVKDTDPHPVSFIEILTESKNVGEEACACLQKTLNYATLFYSFDWFPLEDKAVYMFNRLLCNSHSNISYDFENVNRTREIGLVWLQPNQCSNRRQTADSKRQKPSKLRNRMVKVGCTSVEQMKGTSPRCSSGYFELIWQALRQYNVTLVVNFYKDPKRLYTDLFRGHVDVSGDLTAATESISRDFSIPFVLDYLYETFYVKDTDPHPVSFIEILTESK</sequence>
<name>A0AAQ4FF31_AMBAM</name>
<gene>
    <name evidence="1" type="ORF">V5799_008363</name>
</gene>
<proteinExistence type="predicted"/>
<reference evidence="1 2" key="1">
    <citation type="journal article" date="2023" name="Arcadia Sci">
        <title>De novo assembly of a long-read Amblyomma americanum tick genome.</title>
        <authorList>
            <person name="Chou S."/>
            <person name="Poskanzer K.E."/>
            <person name="Rollins M."/>
            <person name="Thuy-Boun P.S."/>
        </authorList>
    </citation>
    <scope>NUCLEOTIDE SEQUENCE [LARGE SCALE GENOMIC DNA]</scope>
    <source>
        <strain evidence="1">F_SG_1</strain>
        <tissue evidence="1">Salivary glands</tissue>
    </source>
</reference>
<organism evidence="1 2">
    <name type="scientific">Amblyomma americanum</name>
    <name type="common">Lone star tick</name>
    <dbReference type="NCBI Taxonomy" id="6943"/>
    <lineage>
        <taxon>Eukaryota</taxon>
        <taxon>Metazoa</taxon>
        <taxon>Ecdysozoa</taxon>
        <taxon>Arthropoda</taxon>
        <taxon>Chelicerata</taxon>
        <taxon>Arachnida</taxon>
        <taxon>Acari</taxon>
        <taxon>Parasitiformes</taxon>
        <taxon>Ixodida</taxon>
        <taxon>Ixodoidea</taxon>
        <taxon>Ixodidae</taxon>
        <taxon>Amblyomminae</taxon>
        <taxon>Amblyomma</taxon>
    </lineage>
</organism>
<keyword evidence="2" id="KW-1185">Reference proteome</keyword>
<accession>A0AAQ4FF31</accession>
<dbReference type="AlphaFoldDB" id="A0AAQ4FF31"/>
<feature type="non-terminal residue" evidence="1">
    <location>
        <position position="306"/>
    </location>
</feature>
<evidence type="ECO:0000313" key="2">
    <source>
        <dbReference type="Proteomes" id="UP001321473"/>
    </source>
</evidence>
<comment type="caution">
    <text evidence="1">The sequence shown here is derived from an EMBL/GenBank/DDBJ whole genome shotgun (WGS) entry which is preliminary data.</text>
</comment>
<dbReference type="EMBL" id="JARKHS020003710">
    <property type="protein sequence ID" value="KAK8785272.1"/>
    <property type="molecule type" value="Genomic_DNA"/>
</dbReference>
<protein>
    <submittedName>
        <fullName evidence="1">Uncharacterized protein</fullName>
    </submittedName>
</protein>
<dbReference type="Proteomes" id="UP001321473">
    <property type="component" value="Unassembled WGS sequence"/>
</dbReference>
<evidence type="ECO:0000313" key="1">
    <source>
        <dbReference type="EMBL" id="KAK8785272.1"/>
    </source>
</evidence>